<dbReference type="InterPro" id="IPR006690">
    <property type="entry name" value="OMPA-like_CS"/>
</dbReference>
<dbReference type="InterPro" id="IPR006664">
    <property type="entry name" value="OMP_bac"/>
</dbReference>
<dbReference type="AlphaFoldDB" id="A0A1H6FDD0"/>
<evidence type="ECO:0000256" key="4">
    <source>
        <dbReference type="PROSITE-ProRule" id="PRU00473"/>
    </source>
</evidence>
<protein>
    <submittedName>
        <fullName evidence="7">Outer membrane porin F</fullName>
    </submittedName>
</protein>
<dbReference type="PRINTS" id="PR01021">
    <property type="entry name" value="OMPADOMAIN"/>
</dbReference>
<dbReference type="EMBL" id="FMSV02000543">
    <property type="protein sequence ID" value="SEH08047.1"/>
    <property type="molecule type" value="Genomic_DNA"/>
</dbReference>
<evidence type="ECO:0000313" key="8">
    <source>
        <dbReference type="Proteomes" id="UP000236724"/>
    </source>
</evidence>
<dbReference type="InterPro" id="IPR036737">
    <property type="entry name" value="OmpA-like_sf"/>
</dbReference>
<organism evidence="7 8">
    <name type="scientific">Candidatus Venteria ishoeyi</name>
    <dbReference type="NCBI Taxonomy" id="1899563"/>
    <lineage>
        <taxon>Bacteria</taxon>
        <taxon>Pseudomonadati</taxon>
        <taxon>Pseudomonadota</taxon>
        <taxon>Gammaproteobacteria</taxon>
        <taxon>Thiotrichales</taxon>
        <taxon>Thiotrichaceae</taxon>
        <taxon>Venteria</taxon>
    </lineage>
</organism>
<evidence type="ECO:0000256" key="3">
    <source>
        <dbReference type="ARBA" id="ARBA00023237"/>
    </source>
</evidence>
<dbReference type="CDD" id="cd07185">
    <property type="entry name" value="OmpA_C-like"/>
    <property type="match status" value="1"/>
</dbReference>
<comment type="subcellular location">
    <subcellularLocation>
        <location evidence="1">Cell outer membrane</location>
    </subcellularLocation>
</comment>
<feature type="region of interest" description="Disordered" evidence="5">
    <location>
        <begin position="45"/>
        <end position="69"/>
    </location>
</feature>
<dbReference type="PRINTS" id="PR01023">
    <property type="entry name" value="NAFLGMOTY"/>
</dbReference>
<proteinExistence type="predicted"/>
<feature type="domain" description="OmpA-like" evidence="6">
    <location>
        <begin position="1"/>
        <end position="81"/>
    </location>
</feature>
<reference evidence="7 8" key="1">
    <citation type="submission" date="2016-10" db="EMBL/GenBank/DDBJ databases">
        <authorList>
            <person name="de Groot N.N."/>
        </authorList>
    </citation>
    <scope>NUCLEOTIDE SEQUENCE [LARGE SCALE GENOMIC DNA]</scope>
    <source>
        <strain evidence="7">MBHS1</strain>
    </source>
</reference>
<keyword evidence="3" id="KW-0998">Cell outer membrane</keyword>
<dbReference type="PANTHER" id="PTHR30329">
    <property type="entry name" value="STATOR ELEMENT OF FLAGELLAR MOTOR COMPLEX"/>
    <property type="match status" value="1"/>
</dbReference>
<dbReference type="Pfam" id="PF00691">
    <property type="entry name" value="OmpA"/>
    <property type="match status" value="1"/>
</dbReference>
<keyword evidence="2 4" id="KW-0472">Membrane</keyword>
<dbReference type="InterPro" id="IPR050330">
    <property type="entry name" value="Bact_OuterMem_StrucFunc"/>
</dbReference>
<evidence type="ECO:0000256" key="1">
    <source>
        <dbReference type="ARBA" id="ARBA00004442"/>
    </source>
</evidence>
<evidence type="ECO:0000256" key="2">
    <source>
        <dbReference type="ARBA" id="ARBA00023136"/>
    </source>
</evidence>
<keyword evidence="8" id="KW-1185">Reference proteome</keyword>
<dbReference type="Gene3D" id="3.30.1330.60">
    <property type="entry name" value="OmpA-like domain"/>
    <property type="match status" value="1"/>
</dbReference>
<evidence type="ECO:0000259" key="6">
    <source>
        <dbReference type="PROSITE" id="PS51123"/>
    </source>
</evidence>
<gene>
    <name evidence="7" type="primary">oprF_7</name>
    <name evidence="7" type="ORF">MBHS_03935</name>
</gene>
<dbReference type="InterPro" id="IPR006665">
    <property type="entry name" value="OmpA-like"/>
</dbReference>
<dbReference type="Proteomes" id="UP000236724">
    <property type="component" value="Unassembled WGS sequence"/>
</dbReference>
<dbReference type="PROSITE" id="PS51123">
    <property type="entry name" value="OMPA_2"/>
    <property type="match status" value="1"/>
</dbReference>
<dbReference type="PROSITE" id="PS01068">
    <property type="entry name" value="OMPA_1"/>
    <property type="match status" value="1"/>
</dbReference>
<dbReference type="GO" id="GO:0009279">
    <property type="term" value="C:cell outer membrane"/>
    <property type="evidence" value="ECO:0007669"/>
    <property type="project" value="UniProtKB-SubCell"/>
</dbReference>
<name>A0A1H6FDD0_9GAMM</name>
<dbReference type="PANTHER" id="PTHR30329:SF21">
    <property type="entry name" value="LIPOPROTEIN YIAD-RELATED"/>
    <property type="match status" value="1"/>
</dbReference>
<sequence>MAHVKKIMVDGHTDNTGPAKYNQGLSERRAQSVADYISAGGISSSKMVITGKGEEKPVATNATRAGRSANRRVEITIHKTNKQ</sequence>
<dbReference type="SUPFAM" id="SSF103088">
    <property type="entry name" value="OmpA-like"/>
    <property type="match status" value="1"/>
</dbReference>
<accession>A0A1H6FDD0</accession>
<evidence type="ECO:0000313" key="7">
    <source>
        <dbReference type="EMBL" id="SEH08047.1"/>
    </source>
</evidence>
<feature type="region of interest" description="Disordered" evidence="5">
    <location>
        <begin position="1"/>
        <end position="26"/>
    </location>
</feature>
<evidence type="ECO:0000256" key="5">
    <source>
        <dbReference type="SAM" id="MobiDB-lite"/>
    </source>
</evidence>